<dbReference type="Pfam" id="PF20256">
    <property type="entry name" value="MoCoBD_2"/>
    <property type="match status" value="1"/>
</dbReference>
<dbReference type="PANTHER" id="PTHR11908">
    <property type="entry name" value="XANTHINE DEHYDROGENASE"/>
    <property type="match status" value="1"/>
</dbReference>
<dbReference type="Proteomes" id="UP000186102">
    <property type="component" value="Unassembled WGS sequence"/>
</dbReference>
<dbReference type="SUPFAM" id="SSF56003">
    <property type="entry name" value="Molybdenum cofactor-binding domain"/>
    <property type="match status" value="1"/>
</dbReference>
<evidence type="ECO:0000313" key="3">
    <source>
        <dbReference type="Proteomes" id="UP000186102"/>
    </source>
</evidence>
<dbReference type="PANTHER" id="PTHR11908:SF157">
    <property type="entry name" value="XANTHINE DEHYDROGENASE SUBUNIT D-RELATED"/>
    <property type="match status" value="1"/>
</dbReference>
<evidence type="ECO:0000259" key="1">
    <source>
        <dbReference type="SMART" id="SM01008"/>
    </source>
</evidence>
<dbReference type="InterPro" id="IPR037165">
    <property type="entry name" value="AldOxase/xan_DH_Mopterin-bd_sf"/>
</dbReference>
<dbReference type="InterPro" id="IPR008274">
    <property type="entry name" value="AldOxase/xan_DH_MoCoBD1"/>
</dbReference>
<gene>
    <name evidence="2" type="ORF">DSOL_1386</name>
</gene>
<protein>
    <submittedName>
        <fullName evidence="2">Xanthine dehydrogenase, molybdenum binding subunit</fullName>
    </submittedName>
</protein>
<dbReference type="InterPro" id="IPR046867">
    <property type="entry name" value="AldOxase/xan_DH_MoCoBD2"/>
</dbReference>
<dbReference type="GO" id="GO:0016491">
    <property type="term" value="F:oxidoreductase activity"/>
    <property type="evidence" value="ECO:0007669"/>
    <property type="project" value="InterPro"/>
</dbReference>
<dbReference type="InterPro" id="IPR036856">
    <property type="entry name" value="Ald_Oxase/Xan_DH_a/b_sf"/>
</dbReference>
<dbReference type="RefSeq" id="WP_170871457.1">
    <property type="nucleotide sequence ID" value="NZ_MLBF01000007.1"/>
</dbReference>
<evidence type="ECO:0000313" key="2">
    <source>
        <dbReference type="EMBL" id="OLN32635.1"/>
    </source>
</evidence>
<keyword evidence="3" id="KW-1185">Reference proteome</keyword>
<dbReference type="AlphaFoldDB" id="A0A1Q8QZ97"/>
<feature type="domain" description="Aldehyde oxidase/xanthine dehydrogenase a/b hammerhead" evidence="1">
    <location>
        <begin position="20"/>
        <end position="128"/>
    </location>
</feature>
<dbReference type="EMBL" id="MLBF01000007">
    <property type="protein sequence ID" value="OLN32635.1"/>
    <property type="molecule type" value="Genomic_DNA"/>
</dbReference>
<name>A0A1Q8QZ97_9FIRM</name>
<accession>A0A1Q8QZ97</accession>
<dbReference type="Gene3D" id="3.30.365.10">
    <property type="entry name" value="Aldehyde oxidase/xanthine dehydrogenase, molybdopterin binding domain"/>
    <property type="match status" value="4"/>
</dbReference>
<comment type="caution">
    <text evidence="2">The sequence shown here is derived from an EMBL/GenBank/DDBJ whole genome shotgun (WGS) entry which is preliminary data.</text>
</comment>
<organism evidence="2 3">
    <name type="scientific">Desulfosporosinus metallidurans</name>
    <dbReference type="NCBI Taxonomy" id="1888891"/>
    <lineage>
        <taxon>Bacteria</taxon>
        <taxon>Bacillati</taxon>
        <taxon>Bacillota</taxon>
        <taxon>Clostridia</taxon>
        <taxon>Eubacteriales</taxon>
        <taxon>Desulfitobacteriaceae</taxon>
        <taxon>Desulfosporosinus</taxon>
    </lineage>
</organism>
<dbReference type="SMART" id="SM01008">
    <property type="entry name" value="Ald_Xan_dh_C"/>
    <property type="match status" value="1"/>
</dbReference>
<dbReference type="InterPro" id="IPR000674">
    <property type="entry name" value="Ald_Oxase/Xan_DH_a/b"/>
</dbReference>
<reference evidence="2 3" key="1">
    <citation type="submission" date="2016-09" db="EMBL/GenBank/DDBJ databases">
        <title>Complete genome of Desulfosporosinus sp. OL.</title>
        <authorList>
            <person name="Mardanov A."/>
            <person name="Beletsky A."/>
            <person name="Panova A."/>
            <person name="Karnachuk O."/>
            <person name="Ravin N."/>
        </authorList>
    </citation>
    <scope>NUCLEOTIDE SEQUENCE [LARGE SCALE GENOMIC DNA]</scope>
    <source>
        <strain evidence="2 3">OL</strain>
    </source>
</reference>
<proteinExistence type="predicted"/>
<dbReference type="GO" id="GO:0005506">
    <property type="term" value="F:iron ion binding"/>
    <property type="evidence" value="ECO:0007669"/>
    <property type="project" value="InterPro"/>
</dbReference>
<dbReference type="SUPFAM" id="SSF54665">
    <property type="entry name" value="CO dehydrogenase molybdoprotein N-domain-like"/>
    <property type="match status" value="1"/>
</dbReference>
<dbReference type="Pfam" id="PF02738">
    <property type="entry name" value="MoCoBD_1"/>
    <property type="match status" value="1"/>
</dbReference>
<sequence length="763" mass="82640">MSGDLIGKSIPMIDGLAKVSGKLTFTSDLELPGLLYGKVLRSPLAHAKILNIDTSQAKKLTGVRVVLTGRDRLYPYYSVAGQSVLDEQLLAGEKVHYVGDEVAVIAAIDPDIAAEALRLIKVDYEELPVLLDPLEAMREGAPLIHPDQQSNVPYKIEFSRGNLLQGFKESAVIVEDSFSTPLQYHGYLEPHAAVAQWDARGRVTLWIPMQSPTLGRITYSKALGISEDQVRIIQMPIGGAFGGKLEYKLHVLCALLAREANRPVKMINTREEDFLSGLPRVPMQIRMKLGVRADGILAAKETEIVADSGAYVNYAHGILLSACHRHDNLYRINNLHTKGFLVYTNKLATGCFRGFGNPQVHFAYESLLDMAAEKLSMDPAELRLKNAIQAGDTTPHGWKVLSSGLSDCIRQSTNGADWNTKRQQKQENKRFARGIGLACCLHVSGNRTFLPYFDGACSDIRINEQGKVIVFVGETDLGQGALTTFAQIAAHELGVDISDVTVSYVDTDTSPHGLGTFGDRATTLGGNAVRLAAIDARVKLLTVAAAVLKTEKDELDISKGIISSVTNLEKKMTVAEAAKFGWAQLGGGLITGQGVYIPPDVSMVDPQTKYGNISCAYPFAAQVAEVEVDRLTGTVKVLNMVAAHDLGKTLNPLLAEGQVQGAIAQGIGYTLMEDMGMKKGIVFNRNFEKYNMPRITDVSPITTIFVESNDPNGPYGGKGLAEPALTPTAPSIANAIFNAVGVRIKELPITPEKILRAMEDSNI</sequence>
<dbReference type="Gene3D" id="3.90.1170.50">
    <property type="entry name" value="Aldehyde oxidase/xanthine dehydrogenase, a/b hammerhead"/>
    <property type="match status" value="1"/>
</dbReference>
<dbReference type="Pfam" id="PF01315">
    <property type="entry name" value="Ald_Xan_dh_C"/>
    <property type="match status" value="1"/>
</dbReference>
<dbReference type="InterPro" id="IPR016208">
    <property type="entry name" value="Ald_Oxase/xanthine_DH-like"/>
</dbReference>
<dbReference type="STRING" id="1888891.DSOL_1386"/>